<evidence type="ECO:0000259" key="1">
    <source>
        <dbReference type="Pfam" id="PF20167"/>
    </source>
</evidence>
<reference evidence="3" key="1">
    <citation type="submission" date="2016-04" db="EMBL/GenBank/DDBJ databases">
        <title>Cephalotus genome sequencing.</title>
        <authorList>
            <person name="Fukushima K."/>
            <person name="Hasebe M."/>
            <person name="Fang X."/>
        </authorList>
    </citation>
    <scope>NUCLEOTIDE SEQUENCE [LARGE SCALE GENOMIC DNA]</scope>
    <source>
        <strain evidence="3">cv. St1</strain>
    </source>
</reference>
<keyword evidence="3" id="KW-1185">Reference proteome</keyword>
<protein>
    <recommendedName>
        <fullName evidence="1">Putative plant transposon protein domain-containing protein</fullName>
    </recommendedName>
</protein>
<dbReference type="InterPro" id="IPR046796">
    <property type="entry name" value="Transposase_32_dom"/>
</dbReference>
<dbReference type="OrthoDB" id="1348817at2759"/>
<name>A0A1Q3B4L8_CEPFO</name>
<accession>A0A1Q3B4L8</accession>
<organism evidence="2 3">
    <name type="scientific">Cephalotus follicularis</name>
    <name type="common">Albany pitcher plant</name>
    <dbReference type="NCBI Taxonomy" id="3775"/>
    <lineage>
        <taxon>Eukaryota</taxon>
        <taxon>Viridiplantae</taxon>
        <taxon>Streptophyta</taxon>
        <taxon>Embryophyta</taxon>
        <taxon>Tracheophyta</taxon>
        <taxon>Spermatophyta</taxon>
        <taxon>Magnoliopsida</taxon>
        <taxon>eudicotyledons</taxon>
        <taxon>Gunneridae</taxon>
        <taxon>Pentapetalae</taxon>
        <taxon>rosids</taxon>
        <taxon>fabids</taxon>
        <taxon>Oxalidales</taxon>
        <taxon>Cephalotaceae</taxon>
        <taxon>Cephalotus</taxon>
    </lineage>
</organism>
<dbReference type="Proteomes" id="UP000187406">
    <property type="component" value="Unassembled WGS sequence"/>
</dbReference>
<comment type="caution">
    <text evidence="2">The sequence shown here is derived from an EMBL/GenBank/DDBJ whole genome shotgun (WGS) entry which is preliminary data.</text>
</comment>
<dbReference type="Pfam" id="PF20167">
    <property type="entry name" value="Transposase_32"/>
    <property type="match status" value="1"/>
</dbReference>
<dbReference type="AlphaFoldDB" id="A0A1Q3B4L8"/>
<evidence type="ECO:0000313" key="2">
    <source>
        <dbReference type="EMBL" id="GAV62733.1"/>
    </source>
</evidence>
<dbReference type="EMBL" id="BDDD01000271">
    <property type="protein sequence ID" value="GAV62733.1"/>
    <property type="molecule type" value="Genomic_DNA"/>
</dbReference>
<dbReference type="InParanoid" id="A0A1Q3B4L8"/>
<feature type="domain" description="Putative plant transposon protein" evidence="1">
    <location>
        <begin position="51"/>
        <end position="227"/>
    </location>
</feature>
<sequence>KRRTTEQSQENPPVPRYPEAYFDRKILVGKTLDFDFCIREGFLIVGWLNAQGLEPLFSINLPSYPELIKEFYVKMLVNFDGDLELKVKNKNFNLSFDLLASILEIPYDGTRAWHQRDWPVNDDFNREDCVRLLFGKNAQVMQRIYSRNLTLHYRFLPRVVATHILPKVDGFDEVTHMEAFTMFHIITGRKICAPQLIMKHMLAIHDRENARLAYSNIITKILMYFEVDLSGELHHSLQSTDRLGKGTLGRMGFKKHKR</sequence>
<proteinExistence type="predicted"/>
<gene>
    <name evidence="2" type="ORF">CFOL_v3_06256</name>
</gene>
<evidence type="ECO:0000313" key="3">
    <source>
        <dbReference type="Proteomes" id="UP000187406"/>
    </source>
</evidence>
<feature type="non-terminal residue" evidence="2">
    <location>
        <position position="258"/>
    </location>
</feature>
<feature type="non-terminal residue" evidence="2">
    <location>
        <position position="1"/>
    </location>
</feature>